<dbReference type="GO" id="GO:0016799">
    <property type="term" value="F:hydrolase activity, hydrolyzing N-glycosyl compounds"/>
    <property type="evidence" value="ECO:0007669"/>
    <property type="project" value="TreeGrafter"/>
</dbReference>
<dbReference type="GO" id="GO:0005829">
    <property type="term" value="C:cytosol"/>
    <property type="evidence" value="ECO:0007669"/>
    <property type="project" value="TreeGrafter"/>
</dbReference>
<dbReference type="GO" id="GO:0009691">
    <property type="term" value="P:cytokinin biosynthetic process"/>
    <property type="evidence" value="ECO:0007669"/>
    <property type="project" value="InterPro"/>
</dbReference>
<keyword evidence="2" id="KW-1185">Reference proteome</keyword>
<gene>
    <name evidence="1" type="ORF">KFE25_005772</name>
</gene>
<dbReference type="OrthoDB" id="414463at2759"/>
<sequence>MVRICVFASSSQQTPTAYLTGAARLGMLLAQGGHVCVNGGGRSGGMGALNSAVAAGGGEIVGVIHKRWVVDEVEFAVERAGGKGSRMLVFDGDDLAARKRGLRDACDAIIVLPGGPGTWDELFELVALRQLGMSALPICLVNIDGYYDGFVEQLRRAQADAVIKVSAAMLLPVFATVDDALEWTLGQLRDGPCLELARAAEASRLSYREGASHGAAAALAAARGALPALDARGRTRAASAVCCVALGFALGAAFARPR</sequence>
<name>A0A8J5X8L4_DIALT</name>
<evidence type="ECO:0008006" key="3">
    <source>
        <dbReference type="Google" id="ProtNLM"/>
    </source>
</evidence>
<comment type="caution">
    <text evidence="1">The sequence shown here is derived from an EMBL/GenBank/DDBJ whole genome shotgun (WGS) entry which is preliminary data.</text>
</comment>
<accession>A0A8J5X8L4</accession>
<protein>
    <recommendedName>
        <fullName evidence="3">Cytokinin riboside 5'-monophosphate phosphoribohydrolase</fullName>
    </recommendedName>
</protein>
<dbReference type="PANTHER" id="PTHR31223:SF70">
    <property type="entry name" value="LOG FAMILY PROTEIN YJL055W"/>
    <property type="match status" value="1"/>
</dbReference>
<reference evidence="1" key="1">
    <citation type="submission" date="2021-05" db="EMBL/GenBank/DDBJ databases">
        <title>The genome of the haptophyte Pavlova lutheri (Diacronema luteri, Pavlovales) - a model for lipid biosynthesis in eukaryotic algae.</title>
        <authorList>
            <person name="Hulatt C.J."/>
            <person name="Posewitz M.C."/>
        </authorList>
    </citation>
    <scope>NUCLEOTIDE SEQUENCE</scope>
    <source>
        <strain evidence="1">NIVA-4/92</strain>
    </source>
</reference>
<dbReference type="AlphaFoldDB" id="A0A8J5X8L4"/>
<dbReference type="EMBL" id="JAGTXO010000063">
    <property type="protein sequence ID" value="KAG8457759.1"/>
    <property type="molecule type" value="Genomic_DNA"/>
</dbReference>
<dbReference type="Gene3D" id="3.40.50.450">
    <property type="match status" value="1"/>
</dbReference>
<dbReference type="PANTHER" id="PTHR31223">
    <property type="entry name" value="LOG FAMILY PROTEIN YJL055W"/>
    <property type="match status" value="1"/>
</dbReference>
<dbReference type="Pfam" id="PF03641">
    <property type="entry name" value="Lysine_decarbox"/>
    <property type="match status" value="1"/>
</dbReference>
<dbReference type="InterPro" id="IPR031100">
    <property type="entry name" value="LOG_fam"/>
</dbReference>
<dbReference type="SUPFAM" id="SSF102405">
    <property type="entry name" value="MCP/YpsA-like"/>
    <property type="match status" value="1"/>
</dbReference>
<evidence type="ECO:0000313" key="1">
    <source>
        <dbReference type="EMBL" id="KAG8457759.1"/>
    </source>
</evidence>
<dbReference type="OMA" id="TLVWGGS"/>
<organism evidence="1 2">
    <name type="scientific">Diacronema lutheri</name>
    <name type="common">Unicellular marine alga</name>
    <name type="synonym">Monochrysis lutheri</name>
    <dbReference type="NCBI Taxonomy" id="2081491"/>
    <lineage>
        <taxon>Eukaryota</taxon>
        <taxon>Haptista</taxon>
        <taxon>Haptophyta</taxon>
        <taxon>Pavlovophyceae</taxon>
        <taxon>Pavlovales</taxon>
        <taxon>Pavlovaceae</taxon>
        <taxon>Diacronema</taxon>
    </lineage>
</organism>
<dbReference type="InterPro" id="IPR005269">
    <property type="entry name" value="LOG"/>
</dbReference>
<evidence type="ECO:0000313" key="2">
    <source>
        <dbReference type="Proteomes" id="UP000751190"/>
    </source>
</evidence>
<dbReference type="Proteomes" id="UP000751190">
    <property type="component" value="Unassembled WGS sequence"/>
</dbReference>
<proteinExistence type="predicted"/>
<dbReference type="NCBIfam" id="TIGR00730">
    <property type="entry name" value="Rossman fold protein, TIGR00730 family"/>
    <property type="match status" value="1"/>
</dbReference>